<reference evidence="2 3" key="1">
    <citation type="journal article" date="2011" name="J. Bacteriol.">
        <title>Complete genome sequence of Algoriphagus sp. PR1, bacterial prey of a colony-forming choanoflagellate.</title>
        <authorList>
            <person name="Alegado R.A."/>
            <person name="Ferriera S."/>
            <person name="Nusbaum C."/>
            <person name="Young S.K."/>
            <person name="Zeng Q."/>
            <person name="Imamovic A."/>
            <person name="Fairclough S.R."/>
            <person name="King N."/>
        </authorList>
    </citation>
    <scope>NUCLEOTIDE SEQUENCE [LARGE SCALE GENOMIC DNA]</scope>
    <source>
        <strain evidence="2 3">PR1</strain>
    </source>
</reference>
<dbReference type="eggNOG" id="COG2226">
    <property type="taxonomic scope" value="Bacteria"/>
</dbReference>
<dbReference type="GO" id="GO:0016758">
    <property type="term" value="F:hexosyltransferase activity"/>
    <property type="evidence" value="ECO:0007669"/>
    <property type="project" value="InterPro"/>
</dbReference>
<name>A3I0Y8_9BACT</name>
<dbReference type="OrthoDB" id="1491846at2"/>
<feature type="transmembrane region" description="Helical" evidence="1">
    <location>
        <begin position="156"/>
        <end position="181"/>
    </location>
</feature>
<dbReference type="RefSeq" id="WP_008201994.1">
    <property type="nucleotide sequence ID" value="NZ_CM001023.1"/>
</dbReference>
<dbReference type="HOGENOM" id="CLU_606589_0_0_10"/>
<feature type="transmembrane region" description="Helical" evidence="1">
    <location>
        <begin position="238"/>
        <end position="258"/>
    </location>
</feature>
<keyword evidence="3" id="KW-1185">Reference proteome</keyword>
<comment type="caution">
    <text evidence="2">The sequence shown here is derived from an EMBL/GenBank/DDBJ whole genome shotgun (WGS) entry which is preliminary data.</text>
</comment>
<feature type="transmembrane region" description="Helical" evidence="1">
    <location>
        <begin position="193"/>
        <end position="226"/>
    </location>
</feature>
<dbReference type="Proteomes" id="UP000003919">
    <property type="component" value="Chromosome"/>
</dbReference>
<dbReference type="AlphaFoldDB" id="A3I0Y8"/>
<feature type="transmembrane region" description="Helical" evidence="1">
    <location>
        <begin position="7"/>
        <end position="26"/>
    </location>
</feature>
<dbReference type="EMBL" id="CM001023">
    <property type="protein sequence ID" value="EAZ80134.1"/>
    <property type="molecule type" value="Genomic_DNA"/>
</dbReference>
<accession>A3I0Y8</accession>
<evidence type="ECO:0000313" key="2">
    <source>
        <dbReference type="EMBL" id="EAZ80134.1"/>
    </source>
</evidence>
<dbReference type="GO" id="GO:0005886">
    <property type="term" value="C:plasma membrane"/>
    <property type="evidence" value="ECO:0007669"/>
    <property type="project" value="UniProtKB-SubCell"/>
</dbReference>
<feature type="transmembrane region" description="Helical" evidence="1">
    <location>
        <begin position="416"/>
        <end position="434"/>
    </location>
</feature>
<evidence type="ECO:0000313" key="3">
    <source>
        <dbReference type="Proteomes" id="UP000003919"/>
    </source>
</evidence>
<keyword evidence="1" id="KW-1133">Transmembrane helix</keyword>
<proteinExistence type="predicted"/>
<gene>
    <name evidence="2" type="ORF">ALPR1_15934</name>
</gene>
<evidence type="ECO:0008006" key="4">
    <source>
        <dbReference type="Google" id="ProtNLM"/>
    </source>
</evidence>
<dbReference type="EMBL" id="AAXU02000001">
    <property type="protein sequence ID" value="EAZ80134.1"/>
    <property type="molecule type" value="Genomic_DNA"/>
</dbReference>
<keyword evidence="1" id="KW-0472">Membrane</keyword>
<feature type="transmembrane region" description="Helical" evidence="1">
    <location>
        <begin position="62"/>
        <end position="81"/>
    </location>
</feature>
<sequence length="450" mass="51944">MIPTQKILWKVGIWIGLLLGIALLGITPREDFTRTFILFTASFALMCLYYQWTSGKKKSIMWWFVAGLILRFSLLFTIPQWSDDYARFLWDGELLLMWQNPYIETPNEWINSNSELVTPFLEEVFEVMNSPDYYSVYPPSNQVIFGVGAFWGSQSLILGIGILRTLLIFGEIGVFILLVNLLRSVQADRKVILLYWFNPLVILELIGNLHFEGLVLVMLLGALWAFARQRYAMSGGFWSMAIGIKILPLMLAPSLIFNEKLRKSIPFWLASGAVLFLAFGTLLIGDSWQNLMKSLQLYQGKFEFNASVYYLFREVGYWIKGYNTIAVLTKILGLLSVGLMIFISWKKKPESLLGMAEVWTMIYLVYLLFQPVIHPWYIIPAFGLSLLTKIRSLFFWSGTVFLSYQAYSNPNFKENPYLLLIEYLILGIALTVDIKKRNLHLSKNNQQEYV</sequence>
<organism evidence="2 3">
    <name type="scientific">Algoriphagus machipongonensis</name>
    <dbReference type="NCBI Taxonomy" id="388413"/>
    <lineage>
        <taxon>Bacteria</taxon>
        <taxon>Pseudomonadati</taxon>
        <taxon>Bacteroidota</taxon>
        <taxon>Cytophagia</taxon>
        <taxon>Cytophagales</taxon>
        <taxon>Cyclobacteriaceae</taxon>
        <taxon>Algoriphagus</taxon>
    </lineage>
</organism>
<dbReference type="STRING" id="388413.ALPR1_15934"/>
<dbReference type="Pfam" id="PF26314">
    <property type="entry name" value="MptA_B_family"/>
    <property type="match status" value="1"/>
</dbReference>
<keyword evidence="1" id="KW-0812">Transmembrane</keyword>
<evidence type="ECO:0000256" key="1">
    <source>
        <dbReference type="SAM" id="Phobius"/>
    </source>
</evidence>
<protein>
    <recommendedName>
        <fullName evidence="4">DUF2029 domain-containing protein</fullName>
    </recommendedName>
</protein>
<feature type="transmembrane region" description="Helical" evidence="1">
    <location>
        <begin position="32"/>
        <end position="50"/>
    </location>
</feature>
<feature type="transmembrane region" description="Helical" evidence="1">
    <location>
        <begin position="265"/>
        <end position="284"/>
    </location>
</feature>
<feature type="transmembrane region" description="Helical" evidence="1">
    <location>
        <begin position="324"/>
        <end position="345"/>
    </location>
</feature>